<feature type="compositionally biased region" description="Low complexity" evidence="7">
    <location>
        <begin position="152"/>
        <end position="188"/>
    </location>
</feature>
<dbReference type="InterPro" id="IPR001248">
    <property type="entry name" value="Pur-cyt_permease"/>
</dbReference>
<evidence type="ECO:0000256" key="7">
    <source>
        <dbReference type="SAM" id="MobiDB-lite"/>
    </source>
</evidence>
<dbReference type="Pfam" id="PF02133">
    <property type="entry name" value="Transp_cyt_pur"/>
    <property type="match status" value="1"/>
</dbReference>
<feature type="compositionally biased region" description="Polar residues" evidence="7">
    <location>
        <begin position="384"/>
        <end position="399"/>
    </location>
</feature>
<organism evidence="9 10">
    <name type="scientific">Amnibacterium flavum</name>
    <dbReference type="NCBI Taxonomy" id="2173173"/>
    <lineage>
        <taxon>Bacteria</taxon>
        <taxon>Bacillati</taxon>
        <taxon>Actinomycetota</taxon>
        <taxon>Actinomycetes</taxon>
        <taxon>Micrococcales</taxon>
        <taxon>Microbacteriaceae</taxon>
        <taxon>Amnibacterium</taxon>
    </lineage>
</organism>
<accession>A0A2V1HVP5</accession>
<name>A0A2V1HVP5_9MICO</name>
<feature type="transmembrane region" description="Helical" evidence="8">
    <location>
        <begin position="926"/>
        <end position="949"/>
    </location>
</feature>
<keyword evidence="4 8" id="KW-0812">Transmembrane</keyword>
<evidence type="ECO:0000313" key="10">
    <source>
        <dbReference type="Proteomes" id="UP000244893"/>
    </source>
</evidence>
<feature type="transmembrane region" description="Helical" evidence="8">
    <location>
        <begin position="1077"/>
        <end position="1102"/>
    </location>
</feature>
<feature type="region of interest" description="Disordered" evidence="7">
    <location>
        <begin position="380"/>
        <end position="399"/>
    </location>
</feature>
<feature type="compositionally biased region" description="Basic and acidic residues" evidence="7">
    <location>
        <begin position="537"/>
        <end position="546"/>
    </location>
</feature>
<comment type="similarity">
    <text evidence="2">Belongs to the purine-cytosine permease (2.A.39) family.</text>
</comment>
<feature type="transmembrane region" description="Helical" evidence="8">
    <location>
        <begin position="1123"/>
        <end position="1148"/>
    </location>
</feature>
<feature type="region of interest" description="Disordered" evidence="7">
    <location>
        <begin position="322"/>
        <end position="365"/>
    </location>
</feature>
<sequence>MSEPHDEASGEPPSQPREPAGLHDDDELANALAAQLLRFAPSGPIPIVRPQDLAAAADKAAAQKAADDSAAAEKTDPDSADNGPQAASAATSVESAAYPAAPPAAPLTPPADLPPVAPAADVSPAAPAADVPPADVPPADVPPAVVPPMTRPLLPVPGVAVPPFDDASADPSAAPAEPAPPAESGAPFDNGTADRSSIDASPFEAPVDTDVPQVPVPSMPLAPDTGITETAVTDGAAAAAAAAAAGPTAGSALERAEQLEGLLSRIQLDDAAYREWEASLQALAPAQVPLPPHPDPVPSTPDEAIPASAAVAAPVDLAPGASAVDERAASDTAAEAVAHRQTFRPVTGAEGSSPAPGTALEATPVIVPSDESTIDAQVDETETDATPVTSSIDIDTQPRSLVPEAELVATAISGGHSEEVVEAELVDGAPDAPVADETVVDAPAAAPPGSDELAGTGSDVAPDGDVPGVPAPVEDEDALDEDLGTEPAPGVPVWAAAAGLGAMARPSVPIVGDAPTVDGDQPAAEIPLSERAAALHSRFDSRRQPGEDPDTDLYSEPDDEAAPDEAAGRPASAFADRPEAPSAFDSILGAGASGDAAATPVSWADAFPSAGTLPATDGVPTTTGPIDPITVSPIEITDTGSIPVFDAPMKLDVDLHDDIDDVEAPEEVLPGAIDAALPVGPPEPGQHTGPIQTISTASLIAGPSLLPDDVADAEALAAAETVAAEPRIERVGIEPTPIDRRIGGVARMFWLWLAPNTSILTFSLGAVLIGYGVSARQAILAALAGLLLACLPLGLSTLASKRSGQPTAIVSRASFGVVGNIVPALMLLIVRLFWIAILLWLLATSFASLVFNAGYDIFVSPGIAGPVALALFGIIAAVIAVFGFRLLAGAQAILAFLGAVVAALVIGLTAPQIDFATITEGTDGDWLLVLGGAITVFSLLGTAWAAAGGDLARYQSPESSGVATVAVTGLGAALPAGAMIGWGILLAASNEATSVGLQTDPISTITSSLPGWYPLPLFFAITVSVVSGVASIAYSGGLTLLSVGVRMSRITATIVVAVVGIAGGLGILFLLPSLTPVLLDLAPTIAVPVAAWGGIIASEMFIRRRGFDSESLLRRGGVYPDVRWANLIALVLISVIGLGLISGTQGWFQFEGYLWNLLGVDTDTGIGGIDLGVLVALVLGLLTPVATGIAAIRRQEQGEAPPAAARIASAEAPASAPPAAG</sequence>
<evidence type="ECO:0000256" key="3">
    <source>
        <dbReference type="ARBA" id="ARBA00022448"/>
    </source>
</evidence>
<feature type="region of interest" description="Disordered" evidence="7">
    <location>
        <begin position="54"/>
        <end position="226"/>
    </location>
</feature>
<feature type="compositionally biased region" description="Pro residues" evidence="7">
    <location>
        <begin position="100"/>
        <end position="117"/>
    </location>
</feature>
<feature type="compositionally biased region" description="Basic and acidic residues" evidence="7">
    <location>
        <begin position="65"/>
        <end position="77"/>
    </location>
</feature>
<feature type="region of interest" description="Disordered" evidence="7">
    <location>
        <begin position="611"/>
        <end position="632"/>
    </location>
</feature>
<gene>
    <name evidence="9" type="ORF">DDQ50_10855</name>
</gene>
<dbReference type="PANTHER" id="PTHR31806">
    <property type="entry name" value="PURINE-CYTOSINE PERMEASE FCY2-RELATED"/>
    <property type="match status" value="1"/>
</dbReference>
<dbReference type="Proteomes" id="UP000244893">
    <property type="component" value="Unassembled WGS sequence"/>
</dbReference>
<proteinExistence type="inferred from homology"/>
<feature type="compositionally biased region" description="Low complexity" evidence="7">
    <location>
        <begin position="459"/>
        <end position="472"/>
    </location>
</feature>
<dbReference type="GO" id="GO:0005886">
    <property type="term" value="C:plasma membrane"/>
    <property type="evidence" value="ECO:0007669"/>
    <property type="project" value="TreeGrafter"/>
</dbReference>
<dbReference type="OrthoDB" id="9809167at2"/>
<feature type="compositionally biased region" description="Pro residues" evidence="7">
    <location>
        <begin position="134"/>
        <end position="150"/>
    </location>
</feature>
<dbReference type="GO" id="GO:0022857">
    <property type="term" value="F:transmembrane transporter activity"/>
    <property type="evidence" value="ECO:0007669"/>
    <property type="project" value="InterPro"/>
</dbReference>
<dbReference type="EMBL" id="QEOP01000002">
    <property type="protein sequence ID" value="PVZ94234.1"/>
    <property type="molecule type" value="Genomic_DNA"/>
</dbReference>
<keyword evidence="5 8" id="KW-1133">Transmembrane helix</keyword>
<evidence type="ECO:0000256" key="2">
    <source>
        <dbReference type="ARBA" id="ARBA00008974"/>
    </source>
</evidence>
<feature type="region of interest" description="Disordered" evidence="7">
    <location>
        <begin position="536"/>
        <end position="577"/>
    </location>
</feature>
<reference evidence="9 10" key="1">
    <citation type="submission" date="2018-05" db="EMBL/GenBank/DDBJ databases">
        <title>Amnibacterium sp. M8JJ-5, whole genome shotgun sequence.</title>
        <authorList>
            <person name="Tuo L."/>
        </authorList>
    </citation>
    <scope>NUCLEOTIDE SEQUENCE [LARGE SCALE GENOMIC DNA]</scope>
    <source>
        <strain evidence="9 10">M8JJ-5</strain>
    </source>
</reference>
<dbReference type="Gene3D" id="1.10.4160.10">
    <property type="entry name" value="Hydantoin permease"/>
    <property type="match status" value="1"/>
</dbReference>
<feature type="region of interest" description="Disordered" evidence="7">
    <location>
        <begin position="442"/>
        <end position="488"/>
    </location>
</feature>
<dbReference type="PANTHER" id="PTHR31806:SF1">
    <property type="entry name" value="PURINE-CYTOSINE PERMEASE FCY2-RELATED"/>
    <property type="match status" value="1"/>
</dbReference>
<keyword evidence="3" id="KW-0813">Transport</keyword>
<dbReference type="InterPro" id="IPR026030">
    <property type="entry name" value="Pur-cyt_permease_Fcy2/21/22"/>
</dbReference>
<feature type="transmembrane region" description="Helical" evidence="8">
    <location>
        <begin position="1017"/>
        <end position="1043"/>
    </location>
</feature>
<feature type="region of interest" description="Disordered" evidence="7">
    <location>
        <begin position="1202"/>
        <end position="1221"/>
    </location>
</feature>
<dbReference type="RefSeq" id="WP_116756747.1">
    <property type="nucleotide sequence ID" value="NZ_JBHUEX010000001.1"/>
</dbReference>
<evidence type="ECO:0000256" key="8">
    <source>
        <dbReference type="SAM" id="Phobius"/>
    </source>
</evidence>
<feature type="transmembrane region" description="Helical" evidence="8">
    <location>
        <begin position="1168"/>
        <end position="1192"/>
    </location>
</feature>
<feature type="compositionally biased region" description="Acidic residues" evidence="7">
    <location>
        <begin position="473"/>
        <end position="484"/>
    </location>
</feature>
<comment type="caution">
    <text evidence="9">The sequence shown here is derived from an EMBL/GenBank/DDBJ whole genome shotgun (WGS) entry which is preliminary data.</text>
</comment>
<feature type="compositionally biased region" description="Low complexity" evidence="7">
    <location>
        <begin position="54"/>
        <end position="64"/>
    </location>
</feature>
<comment type="subcellular location">
    <subcellularLocation>
        <location evidence="1">Membrane</location>
        <topology evidence="1">Multi-pass membrane protein</topology>
    </subcellularLocation>
</comment>
<evidence type="ECO:0000313" key="9">
    <source>
        <dbReference type="EMBL" id="PVZ94234.1"/>
    </source>
</evidence>
<protein>
    <recommendedName>
        <fullName evidence="11">Cytosine permease</fullName>
    </recommendedName>
</protein>
<keyword evidence="10" id="KW-1185">Reference proteome</keyword>
<dbReference type="AlphaFoldDB" id="A0A2V1HVP5"/>
<evidence type="ECO:0000256" key="1">
    <source>
        <dbReference type="ARBA" id="ARBA00004141"/>
    </source>
</evidence>
<feature type="transmembrane region" description="Helical" evidence="8">
    <location>
        <begin position="779"/>
        <end position="800"/>
    </location>
</feature>
<keyword evidence="6 8" id="KW-0472">Membrane</keyword>
<feature type="compositionally biased region" description="Low complexity" evidence="7">
    <location>
        <begin position="564"/>
        <end position="573"/>
    </location>
</feature>
<evidence type="ECO:0000256" key="6">
    <source>
        <dbReference type="ARBA" id="ARBA00023136"/>
    </source>
</evidence>
<feature type="compositionally biased region" description="Low complexity" evidence="7">
    <location>
        <begin position="86"/>
        <end position="99"/>
    </location>
</feature>
<evidence type="ECO:0008006" key="11">
    <source>
        <dbReference type="Google" id="ProtNLM"/>
    </source>
</evidence>
<evidence type="ECO:0000256" key="5">
    <source>
        <dbReference type="ARBA" id="ARBA00022989"/>
    </source>
</evidence>
<evidence type="ECO:0000256" key="4">
    <source>
        <dbReference type="ARBA" id="ARBA00022692"/>
    </source>
</evidence>
<feature type="region of interest" description="Disordered" evidence="7">
    <location>
        <begin position="1"/>
        <end position="29"/>
    </location>
</feature>
<feature type="compositionally biased region" description="Acidic residues" evidence="7">
    <location>
        <begin position="547"/>
        <end position="563"/>
    </location>
</feature>
<feature type="transmembrane region" description="Helical" evidence="8">
    <location>
        <begin position="863"/>
        <end position="887"/>
    </location>
</feature>
<feature type="transmembrane region" description="Helical" evidence="8">
    <location>
        <begin position="894"/>
        <end position="914"/>
    </location>
</feature>
<feature type="transmembrane region" description="Helical" evidence="8">
    <location>
        <begin position="1050"/>
        <end position="1071"/>
    </location>
</feature>
<feature type="transmembrane region" description="Helical" evidence="8">
    <location>
        <begin position="961"/>
        <end position="985"/>
    </location>
</feature>
<feature type="compositionally biased region" description="Low complexity" evidence="7">
    <location>
        <begin position="118"/>
        <end position="133"/>
    </location>
</feature>
<feature type="transmembrane region" description="Helical" evidence="8">
    <location>
        <begin position="749"/>
        <end position="773"/>
    </location>
</feature>